<organism evidence="1 2">
    <name type="scientific">Neurospora tetraspora</name>
    <dbReference type="NCBI Taxonomy" id="94610"/>
    <lineage>
        <taxon>Eukaryota</taxon>
        <taxon>Fungi</taxon>
        <taxon>Dikarya</taxon>
        <taxon>Ascomycota</taxon>
        <taxon>Pezizomycotina</taxon>
        <taxon>Sordariomycetes</taxon>
        <taxon>Sordariomycetidae</taxon>
        <taxon>Sordariales</taxon>
        <taxon>Sordariaceae</taxon>
        <taxon>Neurospora</taxon>
    </lineage>
</organism>
<evidence type="ECO:0000313" key="2">
    <source>
        <dbReference type="Proteomes" id="UP001278500"/>
    </source>
</evidence>
<dbReference type="GeneID" id="87868171"/>
<name>A0AAE0MRZ6_9PEZI</name>
<reference evidence="1" key="2">
    <citation type="submission" date="2023-06" db="EMBL/GenBank/DDBJ databases">
        <authorList>
            <consortium name="Lawrence Berkeley National Laboratory"/>
            <person name="Haridas S."/>
            <person name="Hensen N."/>
            <person name="Bonometti L."/>
            <person name="Westerberg I."/>
            <person name="Brannstrom I.O."/>
            <person name="Guillou S."/>
            <person name="Cros-Aarteil S."/>
            <person name="Calhoun S."/>
            <person name="Kuo A."/>
            <person name="Mondo S."/>
            <person name="Pangilinan J."/>
            <person name="Riley R."/>
            <person name="Labutti K."/>
            <person name="Andreopoulos B."/>
            <person name="Lipzen A."/>
            <person name="Chen C."/>
            <person name="Yanf M."/>
            <person name="Daum C."/>
            <person name="Ng V."/>
            <person name="Clum A."/>
            <person name="Steindorff A."/>
            <person name="Ohm R."/>
            <person name="Martin F."/>
            <person name="Silar P."/>
            <person name="Natvig D."/>
            <person name="Lalanne C."/>
            <person name="Gautier V."/>
            <person name="Ament-Velasquez S.L."/>
            <person name="Kruys A."/>
            <person name="Hutchinson M.I."/>
            <person name="Powell A.J."/>
            <person name="Barry K."/>
            <person name="Miller A.N."/>
            <person name="Grigoriev I.V."/>
            <person name="Debuchy R."/>
            <person name="Gladieux P."/>
            <person name="Thoren M.H."/>
            <person name="Johannesson H."/>
        </authorList>
    </citation>
    <scope>NUCLEOTIDE SEQUENCE</scope>
    <source>
        <strain evidence="1">CBS 560.94</strain>
    </source>
</reference>
<dbReference type="Proteomes" id="UP001278500">
    <property type="component" value="Unassembled WGS sequence"/>
</dbReference>
<protein>
    <submittedName>
        <fullName evidence="1">Uncharacterized protein</fullName>
    </submittedName>
</protein>
<proteinExistence type="predicted"/>
<gene>
    <name evidence="1" type="ORF">B0H65DRAFT_589099</name>
</gene>
<sequence length="81" mass="9090">MPTLTGSCKDPAQCQLSPEISNALQRFSIPHTCRFAEAKRQLVDKIIDDVLDKRASSIAAVLQQEFLKWEDETKENGKRSG</sequence>
<reference evidence="1" key="1">
    <citation type="journal article" date="2023" name="Mol. Phylogenet. Evol.">
        <title>Genome-scale phylogeny and comparative genomics of the fungal order Sordariales.</title>
        <authorList>
            <person name="Hensen N."/>
            <person name="Bonometti L."/>
            <person name="Westerberg I."/>
            <person name="Brannstrom I.O."/>
            <person name="Guillou S."/>
            <person name="Cros-Aarteil S."/>
            <person name="Calhoun S."/>
            <person name="Haridas S."/>
            <person name="Kuo A."/>
            <person name="Mondo S."/>
            <person name="Pangilinan J."/>
            <person name="Riley R."/>
            <person name="LaButti K."/>
            <person name="Andreopoulos B."/>
            <person name="Lipzen A."/>
            <person name="Chen C."/>
            <person name="Yan M."/>
            <person name="Daum C."/>
            <person name="Ng V."/>
            <person name="Clum A."/>
            <person name="Steindorff A."/>
            <person name="Ohm R.A."/>
            <person name="Martin F."/>
            <person name="Silar P."/>
            <person name="Natvig D.O."/>
            <person name="Lalanne C."/>
            <person name="Gautier V."/>
            <person name="Ament-Velasquez S.L."/>
            <person name="Kruys A."/>
            <person name="Hutchinson M.I."/>
            <person name="Powell A.J."/>
            <person name="Barry K."/>
            <person name="Miller A.N."/>
            <person name="Grigoriev I.V."/>
            <person name="Debuchy R."/>
            <person name="Gladieux P."/>
            <person name="Hiltunen Thoren M."/>
            <person name="Johannesson H."/>
        </authorList>
    </citation>
    <scope>NUCLEOTIDE SEQUENCE</scope>
    <source>
        <strain evidence="1">CBS 560.94</strain>
    </source>
</reference>
<dbReference type="RefSeq" id="XP_062682097.1">
    <property type="nucleotide sequence ID" value="XM_062831017.1"/>
</dbReference>
<keyword evidence="2" id="KW-1185">Reference proteome</keyword>
<dbReference type="AlphaFoldDB" id="A0AAE0MRZ6"/>
<evidence type="ECO:0000313" key="1">
    <source>
        <dbReference type="EMBL" id="KAK3345484.1"/>
    </source>
</evidence>
<accession>A0AAE0MRZ6</accession>
<dbReference type="EMBL" id="JAUEPP010000004">
    <property type="protein sequence ID" value="KAK3345484.1"/>
    <property type="molecule type" value="Genomic_DNA"/>
</dbReference>
<comment type="caution">
    <text evidence="1">The sequence shown here is derived from an EMBL/GenBank/DDBJ whole genome shotgun (WGS) entry which is preliminary data.</text>
</comment>